<proteinExistence type="predicted"/>
<dbReference type="EMBL" id="OBDY01000027">
    <property type="protein sequence ID" value="SNY64856.1"/>
    <property type="molecule type" value="Genomic_DNA"/>
</dbReference>
<organism evidence="1 2">
    <name type="scientific">Paractinoplanes atraurantiacus</name>
    <dbReference type="NCBI Taxonomy" id="1036182"/>
    <lineage>
        <taxon>Bacteria</taxon>
        <taxon>Bacillati</taxon>
        <taxon>Actinomycetota</taxon>
        <taxon>Actinomycetes</taxon>
        <taxon>Micromonosporales</taxon>
        <taxon>Micromonosporaceae</taxon>
        <taxon>Paractinoplanes</taxon>
    </lineage>
</organism>
<evidence type="ECO:0000313" key="1">
    <source>
        <dbReference type="EMBL" id="SNY64856.1"/>
    </source>
</evidence>
<gene>
    <name evidence="1" type="ORF">SAMN05421748_12771</name>
</gene>
<dbReference type="OrthoDB" id="3295976at2"/>
<evidence type="ECO:0000313" key="2">
    <source>
        <dbReference type="Proteomes" id="UP000219612"/>
    </source>
</evidence>
<accession>A0A285K012</accession>
<dbReference type="RefSeq" id="WP_097327196.1">
    <property type="nucleotide sequence ID" value="NZ_OBDY01000027.1"/>
</dbReference>
<name>A0A285K012_9ACTN</name>
<sequence>MIDNSEVRAALESRDWSGAEVVTERPRAKIVHSVRLPAEWSEALEAEADRRGITPSRLMQDYILAGLQQDSAAPEGTVTISRAALHRAIDAALTSAA</sequence>
<keyword evidence="2" id="KW-1185">Reference proteome</keyword>
<dbReference type="Proteomes" id="UP000219612">
    <property type="component" value="Unassembled WGS sequence"/>
</dbReference>
<protein>
    <recommendedName>
        <fullName evidence="3">Ribbon-helix-helix protein, copG family</fullName>
    </recommendedName>
</protein>
<reference evidence="1 2" key="1">
    <citation type="submission" date="2017-09" db="EMBL/GenBank/DDBJ databases">
        <authorList>
            <person name="Ehlers B."/>
            <person name="Leendertz F.H."/>
        </authorList>
    </citation>
    <scope>NUCLEOTIDE SEQUENCE [LARGE SCALE GENOMIC DNA]</scope>
    <source>
        <strain evidence="1 2">CGMCC 4.6857</strain>
    </source>
</reference>
<evidence type="ECO:0008006" key="3">
    <source>
        <dbReference type="Google" id="ProtNLM"/>
    </source>
</evidence>
<dbReference type="AlphaFoldDB" id="A0A285K012"/>